<gene>
    <name evidence="1" type="ORF">HMPREF1092_01409</name>
</gene>
<keyword evidence="2" id="KW-1185">Reference proteome</keyword>
<dbReference type="HOGENOM" id="CLU_1265115_0_0_9"/>
<evidence type="ECO:0000313" key="2">
    <source>
        <dbReference type="Proteomes" id="UP000013097"/>
    </source>
</evidence>
<dbReference type="AlphaFoldDB" id="N9Y201"/>
<dbReference type="Proteomes" id="UP000013097">
    <property type="component" value="Unassembled WGS sequence"/>
</dbReference>
<dbReference type="InterPro" id="IPR011990">
    <property type="entry name" value="TPR-like_helical_dom_sf"/>
</dbReference>
<dbReference type="SUPFAM" id="SSF48452">
    <property type="entry name" value="TPR-like"/>
    <property type="match status" value="1"/>
</dbReference>
<name>N9Y201_9CLOT</name>
<proteinExistence type="predicted"/>
<dbReference type="eggNOG" id="ENOG5032C3R">
    <property type="taxonomic scope" value="Bacteria"/>
</dbReference>
<dbReference type="EMBL" id="AGYT01000008">
    <property type="protein sequence ID" value="ENZ02174.1"/>
    <property type="molecule type" value="Genomic_DNA"/>
</dbReference>
<organism evidence="1 2">
    <name type="scientific">Clostridium thermobutyricum</name>
    <dbReference type="NCBI Taxonomy" id="29372"/>
    <lineage>
        <taxon>Bacteria</taxon>
        <taxon>Bacillati</taxon>
        <taxon>Bacillota</taxon>
        <taxon>Clostridia</taxon>
        <taxon>Eubacteriales</taxon>
        <taxon>Clostridiaceae</taxon>
        <taxon>Clostridium</taxon>
    </lineage>
</organism>
<protein>
    <submittedName>
        <fullName evidence="1">Uncharacterized protein</fullName>
    </submittedName>
</protein>
<dbReference type="Gene3D" id="1.25.40.10">
    <property type="entry name" value="Tetratricopeptide repeat domain"/>
    <property type="match status" value="1"/>
</dbReference>
<evidence type="ECO:0000313" key="1">
    <source>
        <dbReference type="EMBL" id="ENZ02174.1"/>
    </source>
</evidence>
<reference evidence="1 2" key="1">
    <citation type="submission" date="2013-01" db="EMBL/GenBank/DDBJ databases">
        <title>The Genome Sequence of Clostridium colicanis 209318.</title>
        <authorList>
            <consortium name="The Broad Institute Genome Sequencing Platform"/>
            <person name="Earl A."/>
            <person name="Ward D."/>
            <person name="Feldgarden M."/>
            <person name="Gevers D."/>
            <person name="Courvalin P."/>
            <person name="Lambert T."/>
            <person name="Walker B."/>
            <person name="Young S.K."/>
            <person name="Zeng Q."/>
            <person name="Gargeya S."/>
            <person name="Fitzgerald M."/>
            <person name="Haas B."/>
            <person name="Abouelleil A."/>
            <person name="Alvarado L."/>
            <person name="Arachchi H.M."/>
            <person name="Berlin A.M."/>
            <person name="Chapman S.B."/>
            <person name="Dewar J."/>
            <person name="Goldberg J."/>
            <person name="Griggs A."/>
            <person name="Gujja S."/>
            <person name="Hansen M."/>
            <person name="Howarth C."/>
            <person name="Imamovic A."/>
            <person name="Larimer J."/>
            <person name="McCowan C."/>
            <person name="Murphy C."/>
            <person name="Neiman D."/>
            <person name="Pearson M."/>
            <person name="Priest M."/>
            <person name="Roberts A."/>
            <person name="Saif S."/>
            <person name="Shea T."/>
            <person name="Sisk P."/>
            <person name="Sykes S."/>
            <person name="Wortman J."/>
            <person name="Nusbaum C."/>
            <person name="Birren B."/>
        </authorList>
    </citation>
    <scope>NUCLEOTIDE SEQUENCE [LARGE SCALE GENOMIC DNA]</scope>
    <source>
        <strain evidence="1 2">209318</strain>
    </source>
</reference>
<dbReference type="PATRIC" id="fig|999411.4.peg.1385"/>
<comment type="caution">
    <text evidence="1">The sequence shown here is derived from an EMBL/GenBank/DDBJ whole genome shotgun (WGS) entry which is preliminary data.</text>
</comment>
<accession>N9Y201</accession>
<sequence>MFSSVIILLCFTTDYGGYFIKNPLVLRKFALDMIKRNNLSKAKLALSKSLAINSELHDTYTLIGDIYFLENKKEEALNYYKASMHLLILSSINVSSNGIIDNKFYSLSKDAQNSLSSKYAQYLLNESTISFHVGHALLNNLNFTEYEKVYREALITKLTLETILYIHNLSSEPYLEYRNSNIIPLGRDYLIKNINWDLIFSNNVHDIYINKDLSKLSI</sequence>
<dbReference type="RefSeq" id="WP_002597910.1">
    <property type="nucleotide sequence ID" value="NZ_KB850956.1"/>
</dbReference>